<keyword evidence="10 14" id="KW-1133">Transmembrane helix</keyword>
<keyword evidence="6" id="KW-0343">GTPase activation</keyword>
<keyword evidence="14" id="KW-0999">Mitochondrion inner membrane</keyword>
<feature type="region of interest" description="Disordered" evidence="15">
    <location>
        <begin position="1"/>
        <end position="29"/>
    </location>
</feature>
<dbReference type="InterPro" id="IPR000537">
    <property type="entry name" value="UbiA_prenyltransferase"/>
</dbReference>
<dbReference type="GO" id="GO:0008299">
    <property type="term" value="P:isoprenoid biosynthetic process"/>
    <property type="evidence" value="ECO:0007669"/>
    <property type="project" value="UniProtKB-UniRule"/>
</dbReference>
<comment type="pathway">
    <text evidence="14">Cofactor biosynthesis; ubiquinone biosynthesis.</text>
</comment>
<dbReference type="AlphaFoldDB" id="A0A8H6YB25"/>
<keyword evidence="14" id="KW-0414">Isoprene biosynthesis</keyword>
<evidence type="ECO:0000256" key="3">
    <source>
        <dbReference type="ARBA" id="ARBA00004496"/>
    </source>
</evidence>
<evidence type="ECO:0000256" key="6">
    <source>
        <dbReference type="ARBA" id="ARBA00022468"/>
    </source>
</evidence>
<dbReference type="Pfam" id="PF02115">
    <property type="entry name" value="Rho_GDI"/>
    <property type="match status" value="1"/>
</dbReference>
<dbReference type="EMBL" id="JACAZH010000011">
    <property type="protein sequence ID" value="KAF7355192.1"/>
    <property type="molecule type" value="Genomic_DNA"/>
</dbReference>
<keyword evidence="14" id="KW-0496">Mitochondrion</keyword>
<organism evidence="16 17">
    <name type="scientific">Mycena sanguinolenta</name>
    <dbReference type="NCBI Taxonomy" id="230812"/>
    <lineage>
        <taxon>Eukaryota</taxon>
        <taxon>Fungi</taxon>
        <taxon>Dikarya</taxon>
        <taxon>Basidiomycota</taxon>
        <taxon>Agaricomycotina</taxon>
        <taxon>Agaricomycetes</taxon>
        <taxon>Agaricomycetidae</taxon>
        <taxon>Agaricales</taxon>
        <taxon>Marasmiineae</taxon>
        <taxon>Mycenaceae</taxon>
        <taxon>Mycena</taxon>
    </lineage>
</organism>
<dbReference type="HAMAP" id="MF_01635">
    <property type="entry name" value="UbiA"/>
    <property type="match status" value="1"/>
</dbReference>
<dbReference type="Proteomes" id="UP000623467">
    <property type="component" value="Unassembled WGS sequence"/>
</dbReference>
<accession>A0A8H6YB25</accession>
<evidence type="ECO:0000256" key="8">
    <source>
        <dbReference type="ARBA" id="ARBA00022679"/>
    </source>
</evidence>
<evidence type="ECO:0000313" key="17">
    <source>
        <dbReference type="Proteomes" id="UP000623467"/>
    </source>
</evidence>
<dbReference type="InterPro" id="IPR044878">
    <property type="entry name" value="UbiA_sf"/>
</dbReference>
<keyword evidence="17" id="KW-1185">Reference proteome</keyword>
<feature type="transmembrane region" description="Helical" evidence="14">
    <location>
        <begin position="495"/>
        <end position="518"/>
    </location>
</feature>
<dbReference type="FunFam" id="2.70.50.30:FF:000004">
    <property type="entry name" value="Rho GDP-dissociation inhibitor 1"/>
    <property type="match status" value="1"/>
</dbReference>
<dbReference type="FunFam" id="1.20.120.1780:FF:000001">
    <property type="entry name" value="4-hydroxybenzoate octaprenyltransferase"/>
    <property type="match status" value="1"/>
</dbReference>
<keyword evidence="7" id="KW-0963">Cytoplasm</keyword>
<comment type="subcellular location">
    <subcellularLocation>
        <location evidence="3">Cytoplasm</location>
    </subcellularLocation>
    <subcellularLocation>
        <location evidence="2 14">Mitochondrion inner membrane</location>
        <topology evidence="2 14">Multi-pass membrane protein</topology>
        <orientation evidence="2 14">Matrix side</orientation>
    </subcellularLocation>
</comment>
<evidence type="ECO:0000256" key="14">
    <source>
        <dbReference type="HAMAP-Rule" id="MF_03189"/>
    </source>
</evidence>
<dbReference type="InterPro" id="IPR039653">
    <property type="entry name" value="Prenyltransferase"/>
</dbReference>
<dbReference type="Gene3D" id="1.20.120.1780">
    <property type="entry name" value="UbiA prenyltransferase"/>
    <property type="match status" value="1"/>
</dbReference>
<dbReference type="GO" id="GO:0007266">
    <property type="term" value="P:Rho protein signal transduction"/>
    <property type="evidence" value="ECO:0007669"/>
    <property type="project" value="InterPro"/>
</dbReference>
<dbReference type="CDD" id="cd13959">
    <property type="entry name" value="PT_UbiA_COQ2"/>
    <property type="match status" value="1"/>
</dbReference>
<feature type="compositionally biased region" description="Basic and acidic residues" evidence="15">
    <location>
        <begin position="1"/>
        <end position="11"/>
    </location>
</feature>
<dbReference type="GO" id="GO:0006744">
    <property type="term" value="P:ubiquinone biosynthetic process"/>
    <property type="evidence" value="ECO:0007669"/>
    <property type="project" value="UniProtKB-UniRule"/>
</dbReference>
<dbReference type="EC" id="2.5.1.39" evidence="14"/>
<evidence type="ECO:0000256" key="5">
    <source>
        <dbReference type="ARBA" id="ARBA00009758"/>
    </source>
</evidence>
<reference evidence="16" key="1">
    <citation type="submission" date="2020-05" db="EMBL/GenBank/DDBJ databases">
        <title>Mycena genomes resolve the evolution of fungal bioluminescence.</title>
        <authorList>
            <person name="Tsai I.J."/>
        </authorList>
    </citation>
    <scope>NUCLEOTIDE SEQUENCE</scope>
    <source>
        <strain evidence="16">160909Yilan</strain>
    </source>
</reference>
<evidence type="ECO:0000256" key="2">
    <source>
        <dbReference type="ARBA" id="ARBA00004292"/>
    </source>
</evidence>
<comment type="catalytic activity">
    <reaction evidence="12 14">
        <text>an all-trans-polyprenyl diphosphate + 4-hydroxybenzoate = a 4-hydroxy-3-(all-trans-polyprenyl)benzoate + diphosphate</text>
        <dbReference type="Rhea" id="RHEA:44504"/>
        <dbReference type="Rhea" id="RHEA-COMP:9514"/>
        <dbReference type="Rhea" id="RHEA-COMP:9564"/>
        <dbReference type="ChEBI" id="CHEBI:17879"/>
        <dbReference type="ChEBI" id="CHEBI:33019"/>
        <dbReference type="ChEBI" id="CHEBI:58914"/>
        <dbReference type="ChEBI" id="CHEBI:78396"/>
        <dbReference type="EC" id="2.5.1.39"/>
    </reaction>
</comment>
<comment type="similarity">
    <text evidence="4 14">Belongs to the UbiA prenyltransferase family.</text>
</comment>
<sequence length="521" mass="57014">MSHADNDHEDLAPSMTPGYKPAGPAKSAEEYAKLDAEDESLARWKASLGIVPGASAPATGPKVTVLTLELDSTTLPAGKKIGFDVNDQAALADTKKNPIVIKEDVDYNVRITFKVNHSIISGVRYIQVVKRAGLKVDKLEQMLGSYGPHPKGESYIKNFETDHSPSGMVARSGTYNVKSRVVDDDGEVYADFEWSFKLAKECVRSIFSPQSRPTSTSLKTTTTWVDRLPVKVRPYLYLSRIDKPIGTLLLFYPCAWSITMASYALQLPFTTPLTYISLFGLGAMVMRGAGCTINDMWDKNLDKAVARTKERPLARGDITYSQAVAFLGAQLTAGLAVLVQLNWYSILLGAASLSVVVIYPLMKRITYWPQAVLGIAFNWGALLGWSAVAGTVDWSVCLPLYASGVTWTLVYDSIYAHQDKRDDVGVGIRSTALLFGERTRPILGALSATSLSLVSYAGYLNAHGAPFYMGISLAAAQLARIIYRTDFEQRQSCWQGFVGCGWSGFWIWMGALADYALLVSL</sequence>
<dbReference type="GO" id="GO:0005094">
    <property type="term" value="F:Rho GDP-dissociation inhibitor activity"/>
    <property type="evidence" value="ECO:0007669"/>
    <property type="project" value="InterPro"/>
</dbReference>
<dbReference type="GO" id="GO:0005743">
    <property type="term" value="C:mitochondrial inner membrane"/>
    <property type="evidence" value="ECO:0007669"/>
    <property type="project" value="UniProtKB-SubCell"/>
</dbReference>
<evidence type="ECO:0000256" key="4">
    <source>
        <dbReference type="ARBA" id="ARBA00005985"/>
    </source>
</evidence>
<dbReference type="Gene3D" id="1.10.357.140">
    <property type="entry name" value="UbiA prenyltransferase"/>
    <property type="match status" value="1"/>
</dbReference>
<evidence type="ECO:0000313" key="16">
    <source>
        <dbReference type="EMBL" id="KAF7355192.1"/>
    </source>
</evidence>
<comment type="similarity">
    <text evidence="5">Belongs to the Rho GDI family.</text>
</comment>
<evidence type="ECO:0000256" key="15">
    <source>
        <dbReference type="SAM" id="MobiDB-lite"/>
    </source>
</evidence>
<evidence type="ECO:0000256" key="12">
    <source>
        <dbReference type="ARBA" id="ARBA00052313"/>
    </source>
</evidence>
<dbReference type="PROSITE" id="PS00943">
    <property type="entry name" value="UBIA"/>
    <property type="match status" value="1"/>
</dbReference>
<evidence type="ECO:0000256" key="1">
    <source>
        <dbReference type="ARBA" id="ARBA00001946"/>
    </source>
</evidence>
<name>A0A8H6YB25_9AGAR</name>
<dbReference type="SUPFAM" id="SSF81296">
    <property type="entry name" value="E set domains"/>
    <property type="match status" value="1"/>
</dbReference>
<dbReference type="NCBIfam" id="TIGR01474">
    <property type="entry name" value="ubiA_proteo"/>
    <property type="match status" value="1"/>
</dbReference>
<comment type="function">
    <text evidence="13 14">Catalyzes the prenylation of para-hydroxybenzoate (PHB) with an all-trans polyprenyl group. Mediates the second step in the final reaction sequence of coenzyme Q (CoQ) biosynthesis, which is the condensation of the polyisoprenoid side chain with PHB, generating the first membrane-bound Q intermediate.</text>
</comment>
<evidence type="ECO:0000256" key="10">
    <source>
        <dbReference type="ARBA" id="ARBA00022989"/>
    </source>
</evidence>
<evidence type="ECO:0000256" key="9">
    <source>
        <dbReference type="ARBA" id="ARBA00022692"/>
    </source>
</evidence>
<gene>
    <name evidence="16" type="ORF">MSAN_01434900</name>
</gene>
<dbReference type="GO" id="GO:0008412">
    <property type="term" value="F:4-hydroxybenzoate polyprenyltransferase activity"/>
    <property type="evidence" value="ECO:0007669"/>
    <property type="project" value="UniProtKB-EC"/>
</dbReference>
<keyword evidence="8 14" id="KW-0808">Transferase</keyword>
<dbReference type="Gene3D" id="2.70.50.30">
    <property type="entry name" value="Coagulation Factor XIII, subunit A, domain 1"/>
    <property type="match status" value="1"/>
</dbReference>
<dbReference type="InterPro" id="IPR024792">
    <property type="entry name" value="RhoGDI_dom_sf"/>
</dbReference>
<feature type="transmembrane region" description="Helical" evidence="14">
    <location>
        <begin position="343"/>
        <end position="362"/>
    </location>
</feature>
<dbReference type="UniPathway" id="UPA00232"/>
<dbReference type="OrthoDB" id="18170at2759"/>
<dbReference type="PRINTS" id="PR00492">
    <property type="entry name" value="RHOGDI"/>
</dbReference>
<dbReference type="GO" id="GO:0005096">
    <property type="term" value="F:GTPase activator activity"/>
    <property type="evidence" value="ECO:0007669"/>
    <property type="project" value="UniProtKB-KW"/>
</dbReference>
<dbReference type="FunFam" id="1.10.357.140:FF:000003">
    <property type="entry name" value="4-hydroxybenzoate polyprenyltransferase, mitochondrial"/>
    <property type="match status" value="1"/>
</dbReference>
<dbReference type="PANTHER" id="PTHR11048:SF28">
    <property type="entry name" value="4-HYDROXYBENZOATE POLYPRENYLTRANSFERASE, MITOCHONDRIAL"/>
    <property type="match status" value="1"/>
</dbReference>
<dbReference type="InterPro" id="IPR014756">
    <property type="entry name" value="Ig_E-set"/>
</dbReference>
<keyword evidence="9 14" id="KW-0812">Transmembrane</keyword>
<proteinExistence type="inferred from homology"/>
<keyword evidence="11 14" id="KW-0472">Membrane</keyword>
<dbReference type="Pfam" id="PF01040">
    <property type="entry name" value="UbiA"/>
    <property type="match status" value="1"/>
</dbReference>
<keyword evidence="14" id="KW-0831">Ubiquinone biosynthesis</keyword>
<evidence type="ECO:0000256" key="13">
    <source>
        <dbReference type="ARBA" id="ARBA00058997"/>
    </source>
</evidence>
<dbReference type="InterPro" id="IPR000406">
    <property type="entry name" value="Rho_GDI"/>
</dbReference>
<comment type="cofactor">
    <cofactor evidence="1 14">
        <name>Mg(2+)</name>
        <dbReference type="ChEBI" id="CHEBI:18420"/>
    </cofactor>
</comment>
<evidence type="ECO:0000256" key="11">
    <source>
        <dbReference type="ARBA" id="ARBA00023136"/>
    </source>
</evidence>
<evidence type="ECO:0000256" key="7">
    <source>
        <dbReference type="ARBA" id="ARBA00022490"/>
    </source>
</evidence>
<dbReference type="PANTHER" id="PTHR11048">
    <property type="entry name" value="PRENYLTRANSFERASES"/>
    <property type="match status" value="1"/>
</dbReference>
<dbReference type="InterPro" id="IPR006370">
    <property type="entry name" value="HB_polyprenyltransferase-like"/>
</dbReference>
<dbReference type="InterPro" id="IPR030470">
    <property type="entry name" value="UbiA_prenylTrfase_CS"/>
</dbReference>
<feature type="transmembrane region" description="Helical" evidence="14">
    <location>
        <begin position="249"/>
        <end position="269"/>
    </location>
</feature>
<protein>
    <recommendedName>
        <fullName evidence="14">4-hydroxybenzoate polyprenyltransferase, mitochondrial</fullName>
        <shortName evidence="14">4-HB polyprenyltransferase</shortName>
        <ecNumber evidence="14">2.5.1.39</ecNumber>
    </recommendedName>
    <alternativeName>
        <fullName evidence="14">Para-hydroxybenzoate--polyprenyltransferase</fullName>
        <shortName evidence="14">PHB:PPT</shortName>
        <shortName evidence="14">PHB:polyprenyltransferase</shortName>
    </alternativeName>
</protein>
<comment type="caution">
    <text evidence="16">The sequence shown here is derived from an EMBL/GenBank/DDBJ whole genome shotgun (WGS) entry which is preliminary data.</text>
</comment>